<dbReference type="AlphaFoldDB" id="A0A2H1X1X0"/>
<sequence>MSRLPDGKHLKDQRCYKCVGGLLGVRNLRFVGESGIGEIEKGVIGPLVTSLIHTQRKRSFTSFSVWLCKSATSIQSLPPSISATGNGSRDISAGRNFAIGTLNFDCYWNSIKQFALGVSMYTTPQEDFPKLPRGREKWELSIYEGSIPHNIFFSTPVNSSPGQYPLAILLDQRDSETNL</sequence>
<accession>A0A2H1X1X0</accession>
<name>A0A2H1X1X0_SPOFR</name>
<dbReference type="EMBL" id="ODYU01012847">
    <property type="protein sequence ID" value="SOQ59350.1"/>
    <property type="molecule type" value="Genomic_DNA"/>
</dbReference>
<reference evidence="1" key="1">
    <citation type="submission" date="2016-07" db="EMBL/GenBank/DDBJ databases">
        <authorList>
            <person name="Bretaudeau A."/>
        </authorList>
    </citation>
    <scope>NUCLEOTIDE SEQUENCE</scope>
    <source>
        <strain evidence="1">Rice</strain>
        <tissue evidence="1">Whole body</tissue>
    </source>
</reference>
<proteinExistence type="predicted"/>
<organism evidence="1">
    <name type="scientific">Spodoptera frugiperda</name>
    <name type="common">Fall armyworm</name>
    <dbReference type="NCBI Taxonomy" id="7108"/>
    <lineage>
        <taxon>Eukaryota</taxon>
        <taxon>Metazoa</taxon>
        <taxon>Ecdysozoa</taxon>
        <taxon>Arthropoda</taxon>
        <taxon>Hexapoda</taxon>
        <taxon>Insecta</taxon>
        <taxon>Pterygota</taxon>
        <taxon>Neoptera</taxon>
        <taxon>Endopterygota</taxon>
        <taxon>Lepidoptera</taxon>
        <taxon>Glossata</taxon>
        <taxon>Ditrysia</taxon>
        <taxon>Noctuoidea</taxon>
        <taxon>Noctuidae</taxon>
        <taxon>Amphipyrinae</taxon>
        <taxon>Spodoptera</taxon>
    </lineage>
</organism>
<gene>
    <name evidence="1" type="ORF">SFRICE_030373</name>
</gene>
<protein>
    <submittedName>
        <fullName evidence="1">SFRICE_030373</fullName>
    </submittedName>
</protein>
<evidence type="ECO:0000313" key="1">
    <source>
        <dbReference type="EMBL" id="SOQ59350.1"/>
    </source>
</evidence>